<reference evidence="1" key="2">
    <citation type="journal article" date="2020" name="Nat. Commun.">
        <title>Large-scale genome sequencing of mycorrhizal fungi provides insights into the early evolution of symbiotic traits.</title>
        <authorList>
            <person name="Miyauchi S."/>
            <person name="Kiss E."/>
            <person name="Kuo A."/>
            <person name="Drula E."/>
            <person name="Kohler A."/>
            <person name="Sanchez-Garcia M."/>
            <person name="Morin E."/>
            <person name="Andreopoulos B."/>
            <person name="Barry K.W."/>
            <person name="Bonito G."/>
            <person name="Buee M."/>
            <person name="Carver A."/>
            <person name="Chen C."/>
            <person name="Cichocki N."/>
            <person name="Clum A."/>
            <person name="Culley D."/>
            <person name="Crous P.W."/>
            <person name="Fauchery L."/>
            <person name="Girlanda M."/>
            <person name="Hayes R.D."/>
            <person name="Keri Z."/>
            <person name="LaButti K."/>
            <person name="Lipzen A."/>
            <person name="Lombard V."/>
            <person name="Magnuson J."/>
            <person name="Maillard F."/>
            <person name="Murat C."/>
            <person name="Nolan M."/>
            <person name="Ohm R.A."/>
            <person name="Pangilinan J."/>
            <person name="Pereira M.F."/>
            <person name="Perotto S."/>
            <person name="Peter M."/>
            <person name="Pfister S."/>
            <person name="Riley R."/>
            <person name="Sitrit Y."/>
            <person name="Stielow J.B."/>
            <person name="Szollosi G."/>
            <person name="Zifcakova L."/>
            <person name="Stursova M."/>
            <person name="Spatafora J.W."/>
            <person name="Tedersoo L."/>
            <person name="Vaario L.M."/>
            <person name="Yamada A."/>
            <person name="Yan M."/>
            <person name="Wang P."/>
            <person name="Xu J."/>
            <person name="Bruns T."/>
            <person name="Baldrian P."/>
            <person name="Vilgalys R."/>
            <person name="Dunand C."/>
            <person name="Henrissat B."/>
            <person name="Grigoriev I.V."/>
            <person name="Hibbett D."/>
            <person name="Nagy L.G."/>
            <person name="Martin F.M."/>
        </authorList>
    </citation>
    <scope>NUCLEOTIDE SEQUENCE</scope>
    <source>
        <strain evidence="1">P2</strain>
    </source>
</reference>
<gene>
    <name evidence="1" type="ORF">BDM02DRAFT_3187367</name>
</gene>
<comment type="caution">
    <text evidence="1">The sequence shown here is derived from an EMBL/GenBank/DDBJ whole genome shotgun (WGS) entry which is preliminary data.</text>
</comment>
<sequence length="277" mass="30283">MVTSDGQQVIQPVATGHEELQKLSSAIHTIKGQLDTIHSEDIKLTKVVAHKSSVLPPSVPQGQNTSTASLSTTQLAPPPQQSVPPPHPAVGYSTMPPQPQQPAQPTHQQQPPKNAYTWNLEPAQLTKGAEFFFDKLNSIPDKVVVWWAKVILWGGWGPIGPQNKPTSCNSAWLVEQKRIWIVDAIRRAFQPKSYKSFLLPPSHGPGTKTASVNKYRWNHCVYKDFGPLPTIQKGTPIQVCGPPLSDPNELVRATSPGTHQMHDGVHGGLARLLEVTS</sequence>
<accession>A0ACB6ZEZ3</accession>
<proteinExistence type="predicted"/>
<reference evidence="1" key="1">
    <citation type="submission" date="2019-10" db="EMBL/GenBank/DDBJ databases">
        <authorList>
            <consortium name="DOE Joint Genome Institute"/>
            <person name="Kuo A."/>
            <person name="Miyauchi S."/>
            <person name="Kiss E."/>
            <person name="Drula E."/>
            <person name="Kohler A."/>
            <person name="Sanchez-Garcia M."/>
            <person name="Andreopoulos B."/>
            <person name="Barry K.W."/>
            <person name="Bonito G."/>
            <person name="Buee M."/>
            <person name="Carver A."/>
            <person name="Chen C."/>
            <person name="Cichocki N."/>
            <person name="Clum A."/>
            <person name="Culley D."/>
            <person name="Crous P.W."/>
            <person name="Fauchery L."/>
            <person name="Girlanda M."/>
            <person name="Hayes R."/>
            <person name="Keri Z."/>
            <person name="Labutti K."/>
            <person name="Lipzen A."/>
            <person name="Lombard V."/>
            <person name="Magnuson J."/>
            <person name="Maillard F."/>
            <person name="Morin E."/>
            <person name="Murat C."/>
            <person name="Nolan M."/>
            <person name="Ohm R."/>
            <person name="Pangilinan J."/>
            <person name="Pereira M."/>
            <person name="Perotto S."/>
            <person name="Peter M."/>
            <person name="Riley R."/>
            <person name="Sitrit Y."/>
            <person name="Stielow B."/>
            <person name="Szollosi G."/>
            <person name="Zifcakova L."/>
            <person name="Stursova M."/>
            <person name="Spatafora J.W."/>
            <person name="Tedersoo L."/>
            <person name="Vaario L.-M."/>
            <person name="Yamada A."/>
            <person name="Yan M."/>
            <person name="Wang P."/>
            <person name="Xu J."/>
            <person name="Bruns T."/>
            <person name="Baldrian P."/>
            <person name="Vilgalys R."/>
            <person name="Henrissat B."/>
            <person name="Grigoriev I.V."/>
            <person name="Hibbett D."/>
            <person name="Nagy L.G."/>
            <person name="Martin F.M."/>
        </authorList>
    </citation>
    <scope>NUCLEOTIDE SEQUENCE</scope>
    <source>
        <strain evidence="1">P2</strain>
    </source>
</reference>
<protein>
    <submittedName>
        <fullName evidence="1">Uncharacterized protein</fullName>
    </submittedName>
</protein>
<dbReference type="Proteomes" id="UP000886501">
    <property type="component" value="Unassembled WGS sequence"/>
</dbReference>
<organism evidence="1 2">
    <name type="scientific">Thelephora ganbajun</name>
    <name type="common">Ganba fungus</name>
    <dbReference type="NCBI Taxonomy" id="370292"/>
    <lineage>
        <taxon>Eukaryota</taxon>
        <taxon>Fungi</taxon>
        <taxon>Dikarya</taxon>
        <taxon>Basidiomycota</taxon>
        <taxon>Agaricomycotina</taxon>
        <taxon>Agaricomycetes</taxon>
        <taxon>Thelephorales</taxon>
        <taxon>Thelephoraceae</taxon>
        <taxon>Thelephora</taxon>
    </lineage>
</organism>
<keyword evidence="2" id="KW-1185">Reference proteome</keyword>
<name>A0ACB6ZEZ3_THEGA</name>
<evidence type="ECO:0000313" key="1">
    <source>
        <dbReference type="EMBL" id="KAF9648201.1"/>
    </source>
</evidence>
<dbReference type="EMBL" id="MU118018">
    <property type="protein sequence ID" value="KAF9648201.1"/>
    <property type="molecule type" value="Genomic_DNA"/>
</dbReference>
<evidence type="ECO:0000313" key="2">
    <source>
        <dbReference type="Proteomes" id="UP000886501"/>
    </source>
</evidence>